<evidence type="ECO:0000256" key="1">
    <source>
        <dbReference type="SAM" id="MobiDB-lite"/>
    </source>
</evidence>
<dbReference type="Proteomes" id="UP001259572">
    <property type="component" value="Unassembled WGS sequence"/>
</dbReference>
<dbReference type="InterPro" id="IPR028087">
    <property type="entry name" value="Tad_N"/>
</dbReference>
<feature type="region of interest" description="Disordered" evidence="1">
    <location>
        <begin position="318"/>
        <end position="337"/>
    </location>
</feature>
<sequence length="655" mass="71288">MKRPAEVLRDRKTRSMRSFLTRLARDARGNTLAIVGAALLPLTAMIGGGVDMSRAYMAKTRLQAACDAGALAGRRVMVGDTLNQTVIDEARRFFNFNFPQGQYDTTGFTPQVTKPSSGVVQVTASTRVPTVIMKVFGFDTLPLNVTCDASLNFVNTDVVLVLDVTGSMAWDVNGNSTWNTADKRITALKEAVMALYDALAPVQAQLQSNGLRLRYGIVPYSSTVNVGGLIRGVNPDYIASTAAYQSRIYEYDEEELVGTSTPPTDPVEEVYNNGDDISQNDCDKYGRNRSFGSFNPSQTVFGGPPPATTTVRTYRNDDGKGDDWGYPGAPDTSSNKRSCRRWYSDVTTTYETRYEFEDDRFVEENIDVSQFKLGNPVAIASNTQGTVAERGNYDPLELAANGTGVGTTYSTWNGCIIERETVSTITSASGLTAPSDAYDLDINLIPDSDATRWKPMWPEITYRRSAGYTSASSGTSMSGSACPAAARRLDVWTRDALQTYVNGLDPVGSTYHDIGMIWGARLISTAGIFADACETYNAMPCTRHIIFMTDGQMDTDNAIYQAYGIEQNDMRVSGVSNADENNRNSRHTQRFKMACQSAKTMGTSIWVIAFGTSLTTALTECASNANQASTSTNKAALIAKFTEIGNNIGALRLTQ</sequence>
<dbReference type="Pfam" id="PF13400">
    <property type="entry name" value="Tad"/>
    <property type="match status" value="1"/>
</dbReference>
<name>A0ABU3Q793_9SPHN</name>
<organism evidence="3 4">
    <name type="scientific">Sphingosinicella rhizophila</name>
    <dbReference type="NCBI Taxonomy" id="3050082"/>
    <lineage>
        <taxon>Bacteria</taxon>
        <taxon>Pseudomonadati</taxon>
        <taxon>Pseudomonadota</taxon>
        <taxon>Alphaproteobacteria</taxon>
        <taxon>Sphingomonadales</taxon>
        <taxon>Sphingosinicellaceae</taxon>
        <taxon>Sphingosinicella</taxon>
    </lineage>
</organism>
<dbReference type="EMBL" id="JAVUPU010000004">
    <property type="protein sequence ID" value="MDT9599265.1"/>
    <property type="molecule type" value="Genomic_DNA"/>
</dbReference>
<proteinExistence type="predicted"/>
<evidence type="ECO:0000313" key="4">
    <source>
        <dbReference type="Proteomes" id="UP001259572"/>
    </source>
</evidence>
<keyword evidence="4" id="KW-1185">Reference proteome</keyword>
<comment type="caution">
    <text evidence="3">The sequence shown here is derived from an EMBL/GenBank/DDBJ whole genome shotgun (WGS) entry which is preliminary data.</text>
</comment>
<evidence type="ECO:0000313" key="3">
    <source>
        <dbReference type="EMBL" id="MDT9599265.1"/>
    </source>
</evidence>
<protein>
    <submittedName>
        <fullName evidence="3">Pilus assembly protein</fullName>
    </submittedName>
</protein>
<reference evidence="3 4" key="1">
    <citation type="submission" date="2023-05" db="EMBL/GenBank/DDBJ databases">
        <authorList>
            <person name="Guo Y."/>
        </authorList>
    </citation>
    <scope>NUCLEOTIDE SEQUENCE [LARGE SCALE GENOMIC DNA]</scope>
    <source>
        <strain evidence="3 4">GR2756</strain>
    </source>
</reference>
<dbReference type="Gene3D" id="3.40.50.410">
    <property type="entry name" value="von Willebrand factor, type A domain"/>
    <property type="match status" value="2"/>
</dbReference>
<dbReference type="InterPro" id="IPR036465">
    <property type="entry name" value="vWFA_dom_sf"/>
</dbReference>
<gene>
    <name evidence="3" type="ORF">RQX22_09910</name>
</gene>
<accession>A0ABU3Q793</accession>
<dbReference type="SUPFAM" id="SSF53300">
    <property type="entry name" value="vWA-like"/>
    <property type="match status" value="1"/>
</dbReference>
<evidence type="ECO:0000259" key="2">
    <source>
        <dbReference type="Pfam" id="PF13400"/>
    </source>
</evidence>
<dbReference type="RefSeq" id="WP_315726022.1">
    <property type="nucleotide sequence ID" value="NZ_JAVUPU010000004.1"/>
</dbReference>
<feature type="domain" description="Putative Flp pilus-assembly TadG-like N-terminal" evidence="2">
    <location>
        <begin position="29"/>
        <end position="73"/>
    </location>
</feature>